<dbReference type="InterPro" id="IPR024185">
    <property type="entry name" value="FTHF_cligase-like_sf"/>
</dbReference>
<dbReference type="PANTHER" id="PTHR23407:SF1">
    <property type="entry name" value="5-FORMYLTETRAHYDROFOLATE CYCLO-LIGASE"/>
    <property type="match status" value="1"/>
</dbReference>
<feature type="binding site" evidence="4">
    <location>
        <begin position="3"/>
        <end position="7"/>
    </location>
    <ligand>
        <name>ATP</name>
        <dbReference type="ChEBI" id="CHEBI:30616"/>
    </ligand>
</feature>
<evidence type="ECO:0000256" key="3">
    <source>
        <dbReference type="ARBA" id="ARBA00022840"/>
    </source>
</evidence>
<keyword evidence="6" id="KW-0436">Ligase</keyword>
<dbReference type="EMBL" id="CP012034">
    <property type="protein sequence ID" value="AKP66740.1"/>
    <property type="molecule type" value="Genomic_DNA"/>
</dbReference>
<dbReference type="PIRSF" id="PIRSF006806">
    <property type="entry name" value="FTHF_cligase"/>
    <property type="match status" value="1"/>
</dbReference>
<dbReference type="STRING" id="1007676.ABM34_03615"/>
<feature type="binding site" evidence="4">
    <location>
        <position position="50"/>
    </location>
    <ligand>
        <name>substrate</name>
    </ligand>
</feature>
<keyword evidence="3 4" id="KW-0067">ATP-binding</keyword>
<dbReference type="PANTHER" id="PTHR23407">
    <property type="entry name" value="ATPASE INHIBITOR/5-FORMYLTETRAHYDROFOLATE CYCLO-LIGASE"/>
    <property type="match status" value="1"/>
</dbReference>
<dbReference type="RefSeq" id="WP_048703473.1">
    <property type="nucleotide sequence ID" value="NZ_CP012034.1"/>
</dbReference>
<keyword evidence="2 4" id="KW-0547">Nucleotide-binding</keyword>
<comment type="cofactor">
    <cofactor evidence="5">
        <name>Mg(2+)</name>
        <dbReference type="ChEBI" id="CHEBI:18420"/>
    </cofactor>
</comment>
<evidence type="ECO:0000256" key="2">
    <source>
        <dbReference type="ARBA" id="ARBA00022741"/>
    </source>
</evidence>
<name>A0A0H4QZ24_9LACO</name>
<reference evidence="7" key="1">
    <citation type="submission" date="2015-07" db="EMBL/GenBank/DDBJ databases">
        <title>Lactobacillus ginsenosidimutans/EMML 3141/ whole genome sequencing.</title>
        <authorList>
            <person name="Kim M.K."/>
            <person name="Im W.-T."/>
            <person name="Srinivasan S."/>
            <person name="Lee J.-J."/>
        </authorList>
    </citation>
    <scope>NUCLEOTIDE SEQUENCE [LARGE SCALE GENOMIC DNA]</scope>
    <source>
        <strain evidence="7">EMML 3041</strain>
    </source>
</reference>
<dbReference type="GO" id="GO:0005524">
    <property type="term" value="F:ATP binding"/>
    <property type="evidence" value="ECO:0007669"/>
    <property type="project" value="UniProtKB-KW"/>
</dbReference>
<dbReference type="GO" id="GO:0046872">
    <property type="term" value="F:metal ion binding"/>
    <property type="evidence" value="ECO:0007669"/>
    <property type="project" value="UniProtKB-KW"/>
</dbReference>
<keyword evidence="5" id="KW-0460">Magnesium</keyword>
<comment type="catalytic activity">
    <reaction evidence="5">
        <text>(6S)-5-formyl-5,6,7,8-tetrahydrofolate + ATP = (6R)-5,10-methenyltetrahydrofolate + ADP + phosphate</text>
        <dbReference type="Rhea" id="RHEA:10488"/>
        <dbReference type="ChEBI" id="CHEBI:30616"/>
        <dbReference type="ChEBI" id="CHEBI:43474"/>
        <dbReference type="ChEBI" id="CHEBI:57455"/>
        <dbReference type="ChEBI" id="CHEBI:57457"/>
        <dbReference type="ChEBI" id="CHEBI:456216"/>
        <dbReference type="EC" id="6.3.3.2"/>
    </reaction>
</comment>
<protein>
    <recommendedName>
        <fullName evidence="5">5-formyltetrahydrofolate cyclo-ligase</fullName>
        <ecNumber evidence="5">6.3.3.2</ecNumber>
    </recommendedName>
</protein>
<dbReference type="AlphaFoldDB" id="A0A0H4QZ24"/>
<dbReference type="NCBIfam" id="TIGR02727">
    <property type="entry name" value="MTHFS_bact"/>
    <property type="match status" value="1"/>
</dbReference>
<dbReference type="SUPFAM" id="SSF100950">
    <property type="entry name" value="NagB/RpiA/CoA transferase-like"/>
    <property type="match status" value="1"/>
</dbReference>
<proteinExistence type="inferred from homology"/>
<keyword evidence="5" id="KW-0479">Metal-binding</keyword>
<evidence type="ECO:0000256" key="5">
    <source>
        <dbReference type="RuleBase" id="RU361279"/>
    </source>
</evidence>
<feature type="binding site" evidence="4">
    <location>
        <position position="55"/>
    </location>
    <ligand>
        <name>substrate</name>
    </ligand>
</feature>
<evidence type="ECO:0000313" key="6">
    <source>
        <dbReference type="EMBL" id="AKP66740.1"/>
    </source>
</evidence>
<dbReference type="PATRIC" id="fig|1007676.4.peg.744"/>
<sequence>MDKVSFRKQQIDTVNKFMKTEQAQKEINEIYLQLFSNLDFRNAKSIGITLSIDKEIPTFPIINKCWEDGKKVYIPKTFSDYSMTFVNYEKDTELETSSFGVREPKEYQSNVMNPPELIIVPGVAFSKEGNNRLGFGAGYYDRYLAQHPTKTIALAVSRQFFVQAPWPIYTLDKPVDQIISVAEEE</sequence>
<dbReference type="Gene3D" id="3.40.50.10420">
    <property type="entry name" value="NagB/RpiA/CoA transferase-like"/>
    <property type="match status" value="1"/>
</dbReference>
<dbReference type="InterPro" id="IPR037171">
    <property type="entry name" value="NagB/RpiA_transferase-like"/>
</dbReference>
<feature type="binding site" evidence="4">
    <location>
        <begin position="132"/>
        <end position="140"/>
    </location>
    <ligand>
        <name>ATP</name>
        <dbReference type="ChEBI" id="CHEBI:30616"/>
    </ligand>
</feature>
<dbReference type="EC" id="6.3.3.2" evidence="5"/>
<evidence type="ECO:0000256" key="4">
    <source>
        <dbReference type="PIRSR" id="PIRSR006806-1"/>
    </source>
</evidence>
<dbReference type="GO" id="GO:0035999">
    <property type="term" value="P:tetrahydrofolate interconversion"/>
    <property type="evidence" value="ECO:0007669"/>
    <property type="project" value="TreeGrafter"/>
</dbReference>
<accession>A0A0H4QZ24</accession>
<evidence type="ECO:0000313" key="7">
    <source>
        <dbReference type="Proteomes" id="UP000036106"/>
    </source>
</evidence>
<gene>
    <name evidence="6" type="ORF">ABM34_03615</name>
</gene>
<dbReference type="GO" id="GO:0009396">
    <property type="term" value="P:folic acid-containing compound biosynthetic process"/>
    <property type="evidence" value="ECO:0007669"/>
    <property type="project" value="TreeGrafter"/>
</dbReference>
<organism evidence="6 7">
    <name type="scientific">Companilactobacillus ginsenosidimutans</name>
    <dbReference type="NCBI Taxonomy" id="1007676"/>
    <lineage>
        <taxon>Bacteria</taxon>
        <taxon>Bacillati</taxon>
        <taxon>Bacillota</taxon>
        <taxon>Bacilli</taxon>
        <taxon>Lactobacillales</taxon>
        <taxon>Lactobacillaceae</taxon>
        <taxon>Companilactobacillus</taxon>
    </lineage>
</organism>
<dbReference type="Proteomes" id="UP000036106">
    <property type="component" value="Chromosome"/>
</dbReference>
<comment type="similarity">
    <text evidence="1 5">Belongs to the 5-formyltetrahydrofolate cyclo-ligase family.</text>
</comment>
<evidence type="ECO:0000256" key="1">
    <source>
        <dbReference type="ARBA" id="ARBA00010638"/>
    </source>
</evidence>
<dbReference type="GO" id="GO:0030272">
    <property type="term" value="F:5-formyltetrahydrofolate cyclo-ligase activity"/>
    <property type="evidence" value="ECO:0007669"/>
    <property type="project" value="UniProtKB-EC"/>
</dbReference>
<dbReference type="InterPro" id="IPR002698">
    <property type="entry name" value="FTHF_cligase"/>
</dbReference>
<keyword evidence="7" id="KW-1185">Reference proteome</keyword>
<dbReference type="KEGG" id="lgn:ABM34_03615"/>
<dbReference type="OrthoDB" id="9801938at2"/>
<dbReference type="Pfam" id="PF01812">
    <property type="entry name" value="5-FTHF_cyc-lig"/>
    <property type="match status" value="1"/>
</dbReference>